<comment type="caution">
    <text evidence="1">The sequence shown here is derived from an EMBL/GenBank/DDBJ whole genome shotgun (WGS) entry which is preliminary data.</text>
</comment>
<name>A0A2M7UIF1_9BACT</name>
<dbReference type="EMBL" id="PFOG01000072">
    <property type="protein sequence ID" value="PIZ71004.1"/>
    <property type="molecule type" value="Genomic_DNA"/>
</dbReference>
<gene>
    <name evidence="1" type="ORF">COY11_01850</name>
</gene>
<reference evidence="2" key="1">
    <citation type="submission" date="2017-09" db="EMBL/GenBank/DDBJ databases">
        <title>Depth-based differentiation of microbial function through sediment-hosted aquifers and enrichment of novel symbionts in the deep terrestrial subsurface.</title>
        <authorList>
            <person name="Probst A.J."/>
            <person name="Ladd B."/>
            <person name="Jarett J.K."/>
            <person name="Geller-Mcgrath D.E."/>
            <person name="Sieber C.M.K."/>
            <person name="Emerson J.B."/>
            <person name="Anantharaman K."/>
            <person name="Thomas B.C."/>
            <person name="Malmstrom R."/>
            <person name="Stieglmeier M."/>
            <person name="Klingl A."/>
            <person name="Woyke T."/>
            <person name="Ryan C.M."/>
            <person name="Banfield J.F."/>
        </authorList>
    </citation>
    <scope>NUCLEOTIDE SEQUENCE [LARGE SCALE GENOMIC DNA]</scope>
</reference>
<protein>
    <submittedName>
        <fullName evidence="1">Uncharacterized protein</fullName>
    </submittedName>
</protein>
<evidence type="ECO:0000313" key="2">
    <source>
        <dbReference type="Proteomes" id="UP000229805"/>
    </source>
</evidence>
<dbReference type="Proteomes" id="UP000229805">
    <property type="component" value="Unassembled WGS sequence"/>
</dbReference>
<organism evidence="1 2">
    <name type="scientific">Candidatus Portnoybacteria bacterium CG_4_10_14_0_2_um_filter_44_20</name>
    <dbReference type="NCBI Taxonomy" id="1974799"/>
    <lineage>
        <taxon>Bacteria</taxon>
        <taxon>Candidatus Portnoyibacteriota</taxon>
    </lineage>
</organism>
<evidence type="ECO:0000313" key="1">
    <source>
        <dbReference type="EMBL" id="PIZ71004.1"/>
    </source>
</evidence>
<accession>A0A2M7UIF1</accession>
<proteinExistence type="predicted"/>
<sequence length="85" mass="8909">MKPSFFLKTFLPVLSAIILVAGIAYSVWIEPTAAPPGNNVEAPINVGTSTQYKSGALGVGGLLAAYSGFWLNNNGQGCKRQSSYS</sequence>
<dbReference type="AlphaFoldDB" id="A0A2M7UIF1"/>